<evidence type="ECO:0000313" key="3">
    <source>
        <dbReference type="Proteomes" id="UP001564408"/>
    </source>
</evidence>
<name>A0ABV4BG31_9GAMM</name>
<feature type="transmembrane region" description="Helical" evidence="1">
    <location>
        <begin position="79"/>
        <end position="99"/>
    </location>
</feature>
<dbReference type="PANTHER" id="PTHR35867:SF1">
    <property type="entry name" value="PROTEIN RSEC"/>
    <property type="match status" value="1"/>
</dbReference>
<evidence type="ECO:0000256" key="1">
    <source>
        <dbReference type="SAM" id="Phobius"/>
    </source>
</evidence>
<dbReference type="PANTHER" id="PTHR35867">
    <property type="entry name" value="PROTEIN RSEC"/>
    <property type="match status" value="1"/>
</dbReference>
<dbReference type="RefSeq" id="WP_369666628.1">
    <property type="nucleotide sequence ID" value="NZ_JBDKXB010000007.1"/>
</dbReference>
<dbReference type="PIRSF" id="PIRSF004923">
    <property type="entry name" value="RseC"/>
    <property type="match status" value="1"/>
</dbReference>
<dbReference type="Proteomes" id="UP001564408">
    <property type="component" value="Unassembled WGS sequence"/>
</dbReference>
<dbReference type="InterPro" id="IPR026268">
    <property type="entry name" value="RseC"/>
</dbReference>
<sequence>MIEQTGRVVRRDGDVAEIETERRTSCGHCSVNTGCGIALLDRFLGRRRQCLMVLNPIGAELGQRVVIGIPEASLLSASVAAYLAPILALIGGALVAQWLAGWIGAGGGETIGVLGGLLGLVAGLAWLAHFSRQHAGDPRYRAVILRLDRDGSSIPQIVSLDLSATGPKGP</sequence>
<keyword evidence="1" id="KW-0472">Membrane</keyword>
<gene>
    <name evidence="2" type="ORF">ABC977_07415</name>
</gene>
<evidence type="ECO:0000313" key="2">
    <source>
        <dbReference type="EMBL" id="MEY6432238.1"/>
    </source>
</evidence>
<dbReference type="EMBL" id="JBDKXB010000007">
    <property type="protein sequence ID" value="MEY6432238.1"/>
    <property type="molecule type" value="Genomic_DNA"/>
</dbReference>
<dbReference type="InterPro" id="IPR007359">
    <property type="entry name" value="SigmaE_reg_RseC_MucC"/>
</dbReference>
<keyword evidence="1" id="KW-1133">Transmembrane helix</keyword>
<reference evidence="2 3" key="1">
    <citation type="submission" date="2024-05" db="EMBL/GenBank/DDBJ databases">
        <title>Genome Sequence and Characterization of the New Strain Purple Sulfur Bacterium of Genus Thioalkalicoccus.</title>
        <authorList>
            <person name="Bryantseva I.A."/>
            <person name="Kyndt J.A."/>
            <person name="Imhoff J.F."/>
        </authorList>
    </citation>
    <scope>NUCLEOTIDE SEQUENCE [LARGE SCALE GENOMIC DNA]</scope>
    <source>
        <strain evidence="2 3">Um2</strain>
    </source>
</reference>
<proteinExistence type="predicted"/>
<comment type="caution">
    <text evidence="2">The sequence shown here is derived from an EMBL/GenBank/DDBJ whole genome shotgun (WGS) entry which is preliminary data.</text>
</comment>
<keyword evidence="1" id="KW-0812">Transmembrane</keyword>
<feature type="transmembrane region" description="Helical" evidence="1">
    <location>
        <begin position="111"/>
        <end position="131"/>
    </location>
</feature>
<keyword evidence="3" id="KW-1185">Reference proteome</keyword>
<accession>A0ABV4BG31</accession>
<dbReference type="Pfam" id="PF04246">
    <property type="entry name" value="RseC_MucC"/>
    <property type="match status" value="1"/>
</dbReference>
<protein>
    <submittedName>
        <fullName evidence="2">SoxR reducing system RseC family protein</fullName>
    </submittedName>
</protein>
<organism evidence="2 3">
    <name type="scientific">Thioalkalicoccus limnaeus</name>
    <dbReference type="NCBI Taxonomy" id="120681"/>
    <lineage>
        <taxon>Bacteria</taxon>
        <taxon>Pseudomonadati</taxon>
        <taxon>Pseudomonadota</taxon>
        <taxon>Gammaproteobacteria</taxon>
        <taxon>Chromatiales</taxon>
        <taxon>Chromatiaceae</taxon>
        <taxon>Thioalkalicoccus</taxon>
    </lineage>
</organism>